<dbReference type="Proteomes" id="UP000323011">
    <property type="component" value="Unassembled WGS sequence"/>
</dbReference>
<dbReference type="InterPro" id="IPR035979">
    <property type="entry name" value="RBD_domain_sf"/>
</dbReference>
<dbReference type="EMBL" id="VLTM01000021">
    <property type="protein sequence ID" value="KAA0163617.1"/>
    <property type="molecule type" value="Genomic_DNA"/>
</dbReference>
<dbReference type="AlphaFoldDB" id="A0A5A8DG69"/>
<dbReference type="PANTHER" id="PTHR48037:SF1">
    <property type="entry name" value="RRM DOMAIN-CONTAINING PROTEIN"/>
    <property type="match status" value="1"/>
</dbReference>
<organism evidence="5 11">
    <name type="scientific">Cafeteria roenbergensis</name>
    <name type="common">Marine flagellate</name>
    <dbReference type="NCBI Taxonomy" id="33653"/>
    <lineage>
        <taxon>Eukaryota</taxon>
        <taxon>Sar</taxon>
        <taxon>Stramenopiles</taxon>
        <taxon>Bigyra</taxon>
        <taxon>Opalozoa</taxon>
        <taxon>Bicosoecida</taxon>
        <taxon>Cafeteriaceae</taxon>
        <taxon>Cafeteria</taxon>
    </lineage>
</organism>
<evidence type="ECO:0000313" key="4">
    <source>
        <dbReference type="EMBL" id="KAA0155988.1"/>
    </source>
</evidence>
<reference evidence="8 9" key="1">
    <citation type="submission" date="2019-07" db="EMBL/GenBank/DDBJ databases">
        <title>Genomes of Cafeteria roenbergensis.</title>
        <authorList>
            <person name="Fischer M.G."/>
            <person name="Hackl T."/>
            <person name="Roman M."/>
        </authorList>
    </citation>
    <scope>NUCLEOTIDE SEQUENCE [LARGE SCALE GENOMIC DNA]</scope>
    <source>
        <strain evidence="4 9">BVI</strain>
        <strain evidence="5 11">Cflag</strain>
        <strain evidence="7 8">E4-10P</strain>
        <strain evidence="6 10">RCC970-E3</strain>
    </source>
</reference>
<evidence type="ECO:0000256" key="2">
    <source>
        <dbReference type="PROSITE-ProRule" id="PRU00176"/>
    </source>
</evidence>
<dbReference type="CDD" id="cd12347">
    <property type="entry name" value="RRM_PPIE"/>
    <property type="match status" value="1"/>
</dbReference>
<dbReference type="EMBL" id="VLTO01000001">
    <property type="protein sequence ID" value="KAA0178424.1"/>
    <property type="molecule type" value="Genomic_DNA"/>
</dbReference>
<dbReference type="SMART" id="SM00360">
    <property type="entry name" value="RRM"/>
    <property type="match status" value="1"/>
</dbReference>
<dbReference type="GO" id="GO:0003723">
    <property type="term" value="F:RNA binding"/>
    <property type="evidence" value="ECO:0007669"/>
    <property type="project" value="UniProtKB-UniRule"/>
</dbReference>
<dbReference type="Gene3D" id="3.30.70.330">
    <property type="match status" value="1"/>
</dbReference>
<dbReference type="SUPFAM" id="SSF54928">
    <property type="entry name" value="RNA-binding domain, RBD"/>
    <property type="match status" value="1"/>
</dbReference>
<keyword evidence="1 2" id="KW-0694">RNA-binding</keyword>
<protein>
    <recommendedName>
        <fullName evidence="3">RRM domain-containing protein</fullName>
    </recommendedName>
</protein>
<dbReference type="InterPro" id="IPR034168">
    <property type="entry name" value="PPIE_RRM"/>
</dbReference>
<evidence type="ECO:0000313" key="11">
    <source>
        <dbReference type="Proteomes" id="UP000325113"/>
    </source>
</evidence>
<evidence type="ECO:0000313" key="5">
    <source>
        <dbReference type="EMBL" id="KAA0163617.1"/>
    </source>
</evidence>
<dbReference type="PROSITE" id="PS50102">
    <property type="entry name" value="RRM"/>
    <property type="match status" value="1"/>
</dbReference>
<evidence type="ECO:0000313" key="6">
    <source>
        <dbReference type="EMBL" id="KAA0171803.1"/>
    </source>
</evidence>
<evidence type="ECO:0000256" key="1">
    <source>
        <dbReference type="ARBA" id="ARBA00022884"/>
    </source>
</evidence>
<comment type="caution">
    <text evidence="5">The sequence shown here is derived from an EMBL/GenBank/DDBJ whole genome shotgun (WGS) entry which is preliminary data.</text>
</comment>
<dbReference type="Proteomes" id="UP000324907">
    <property type="component" value="Unassembled WGS sequence"/>
</dbReference>
<evidence type="ECO:0000259" key="3">
    <source>
        <dbReference type="PROSITE" id="PS50102"/>
    </source>
</evidence>
<dbReference type="OrthoDB" id="193499at2759"/>
<evidence type="ECO:0000313" key="8">
    <source>
        <dbReference type="Proteomes" id="UP000322899"/>
    </source>
</evidence>
<dbReference type="EMBL" id="VLTL01000004">
    <property type="protein sequence ID" value="KAA0171803.1"/>
    <property type="molecule type" value="Genomic_DNA"/>
</dbReference>
<dbReference type="PANTHER" id="PTHR48037">
    <property type="entry name" value="ATPASE E1"/>
    <property type="match status" value="1"/>
</dbReference>
<accession>A0A5A8DG69</accession>
<sequence length="158" mass="16211">MARAADAAPAEAGAKAGTMLYVGGLDEGVTEALVHAAFVPFGNVKEVNLPMDPESTGHRGFAFVMFEDEDDAAEATFNMDGAELLGRTLKVNEARAAQGAGGRPAWEDADKWYARQGVSEAGGSGAAKRQQGLAAAEAMLREGPAAGLAKGESAVRST</sequence>
<feature type="domain" description="RRM" evidence="3">
    <location>
        <begin position="18"/>
        <end position="96"/>
    </location>
</feature>
<name>A0A5A8DG69_CAFRO</name>
<gene>
    <name evidence="7" type="ORF">FNF27_00273</name>
    <name evidence="6" type="ORF">FNF28_00439</name>
    <name evidence="4" type="ORF">FNF29_01407</name>
    <name evidence="5" type="ORF">FNF31_02778</name>
</gene>
<evidence type="ECO:0000313" key="9">
    <source>
        <dbReference type="Proteomes" id="UP000323011"/>
    </source>
</evidence>
<dbReference type="InterPro" id="IPR000504">
    <property type="entry name" value="RRM_dom"/>
</dbReference>
<keyword evidence="9" id="KW-1185">Reference proteome</keyword>
<dbReference type="Proteomes" id="UP000325113">
    <property type="component" value="Unassembled WGS sequence"/>
</dbReference>
<dbReference type="Proteomes" id="UP000322899">
    <property type="component" value="Unassembled WGS sequence"/>
</dbReference>
<dbReference type="EMBL" id="VLTN01000005">
    <property type="protein sequence ID" value="KAA0155988.1"/>
    <property type="molecule type" value="Genomic_DNA"/>
</dbReference>
<evidence type="ECO:0000313" key="7">
    <source>
        <dbReference type="EMBL" id="KAA0178424.1"/>
    </source>
</evidence>
<dbReference type="Pfam" id="PF00076">
    <property type="entry name" value="RRM_1"/>
    <property type="match status" value="1"/>
</dbReference>
<evidence type="ECO:0000313" key="10">
    <source>
        <dbReference type="Proteomes" id="UP000324907"/>
    </source>
</evidence>
<dbReference type="InterPro" id="IPR012677">
    <property type="entry name" value="Nucleotide-bd_a/b_plait_sf"/>
</dbReference>
<proteinExistence type="predicted"/>